<proteinExistence type="predicted"/>
<dbReference type="EMBL" id="BMGY01000006">
    <property type="protein sequence ID" value="GGH81715.1"/>
    <property type="molecule type" value="Genomic_DNA"/>
</dbReference>
<dbReference type="PROSITE" id="PS52015">
    <property type="entry name" value="TONB_CTD"/>
    <property type="match status" value="1"/>
</dbReference>
<evidence type="ECO:0000313" key="4">
    <source>
        <dbReference type="Proteomes" id="UP000637774"/>
    </source>
</evidence>
<dbReference type="RefSeq" id="WP_188560828.1">
    <property type="nucleotide sequence ID" value="NZ_BMGY01000006.1"/>
</dbReference>
<protein>
    <recommendedName>
        <fullName evidence="2">TonB C-terminal domain-containing protein</fullName>
    </recommendedName>
</protein>
<dbReference type="SUPFAM" id="SSF74653">
    <property type="entry name" value="TolA/TonB C-terminal domain"/>
    <property type="match status" value="1"/>
</dbReference>
<dbReference type="InterPro" id="IPR051045">
    <property type="entry name" value="TonB-dependent_transducer"/>
</dbReference>
<dbReference type="PANTHER" id="PTHR33446:SF2">
    <property type="entry name" value="PROTEIN TONB"/>
    <property type="match status" value="1"/>
</dbReference>
<dbReference type="InterPro" id="IPR037682">
    <property type="entry name" value="TonB_C"/>
</dbReference>
<evidence type="ECO:0000256" key="1">
    <source>
        <dbReference type="SAM" id="SignalP"/>
    </source>
</evidence>
<organism evidence="3 4">
    <name type="scientific">Hymenobacter frigidus</name>
    <dbReference type="NCBI Taxonomy" id="1524095"/>
    <lineage>
        <taxon>Bacteria</taxon>
        <taxon>Pseudomonadati</taxon>
        <taxon>Bacteroidota</taxon>
        <taxon>Cytophagia</taxon>
        <taxon>Cytophagales</taxon>
        <taxon>Hymenobacteraceae</taxon>
        <taxon>Hymenobacter</taxon>
    </lineage>
</organism>
<sequence>MQKFFAALVGLLLLTSSSSAQTAPVADSTRPETYTYTEKMPIFPVLAPGDSAVPSNQRFLQFLRDSLRVLPQLTRDGVRGRASFSFTINAQGRTENIKLVKGLRADADAEVLRSAHRLDRIQWQPGTQNGRPVSVSFTVPISFNLSAKPALPDSLQTSAYNTGTVPVQAWGANWRIFPSNQGVVYGSCIQRRGFESSSFRQYVRLANLTTGKPVVIEVKPARHSRKQNAFCFALPPGRYALYKYEFTANKWYGGQLHEENLRKAPSPDPAGGHLSATRYLFTVAAGQLHYLGTWNLEQENAPVFLNEKAQLDAQLLPLFKNLSFDAAMVALPQ</sequence>
<evidence type="ECO:0000313" key="3">
    <source>
        <dbReference type="EMBL" id="GGH81715.1"/>
    </source>
</evidence>
<feature type="chain" id="PRO_5046416956" description="TonB C-terminal domain-containing protein" evidence="1">
    <location>
        <begin position="23"/>
        <end position="333"/>
    </location>
</feature>
<name>A0ABQ1ZYD5_9BACT</name>
<feature type="domain" description="TonB C-terminal" evidence="2">
    <location>
        <begin position="54"/>
        <end position="152"/>
    </location>
</feature>
<evidence type="ECO:0000259" key="2">
    <source>
        <dbReference type="PROSITE" id="PS52015"/>
    </source>
</evidence>
<reference evidence="4" key="1">
    <citation type="journal article" date="2019" name="Int. J. Syst. Evol. Microbiol.">
        <title>The Global Catalogue of Microorganisms (GCM) 10K type strain sequencing project: providing services to taxonomists for standard genome sequencing and annotation.</title>
        <authorList>
            <consortium name="The Broad Institute Genomics Platform"/>
            <consortium name="The Broad Institute Genome Sequencing Center for Infectious Disease"/>
            <person name="Wu L."/>
            <person name="Ma J."/>
        </authorList>
    </citation>
    <scope>NUCLEOTIDE SEQUENCE [LARGE SCALE GENOMIC DNA]</scope>
    <source>
        <strain evidence="4">CGMCC 1.14966</strain>
    </source>
</reference>
<comment type="caution">
    <text evidence="3">The sequence shown here is derived from an EMBL/GenBank/DDBJ whole genome shotgun (WGS) entry which is preliminary data.</text>
</comment>
<keyword evidence="1" id="KW-0732">Signal</keyword>
<feature type="signal peptide" evidence="1">
    <location>
        <begin position="1"/>
        <end position="22"/>
    </location>
</feature>
<dbReference type="Gene3D" id="3.30.1150.10">
    <property type="match status" value="1"/>
</dbReference>
<accession>A0ABQ1ZYD5</accession>
<keyword evidence="4" id="KW-1185">Reference proteome</keyword>
<dbReference type="PANTHER" id="PTHR33446">
    <property type="entry name" value="PROTEIN TONB-RELATED"/>
    <property type="match status" value="1"/>
</dbReference>
<dbReference type="Proteomes" id="UP000637774">
    <property type="component" value="Unassembled WGS sequence"/>
</dbReference>
<dbReference type="Pfam" id="PF03544">
    <property type="entry name" value="TonB_C"/>
    <property type="match status" value="1"/>
</dbReference>
<gene>
    <name evidence="3" type="ORF">GCM10011495_08850</name>
</gene>